<comment type="caution">
    <text evidence="2">The sequence shown here is derived from an EMBL/GenBank/DDBJ whole genome shotgun (WGS) entry which is preliminary data.</text>
</comment>
<evidence type="ECO:0000256" key="1">
    <source>
        <dbReference type="SAM" id="MobiDB-lite"/>
    </source>
</evidence>
<evidence type="ECO:0000313" key="3">
    <source>
        <dbReference type="Proteomes" id="UP000695562"/>
    </source>
</evidence>
<evidence type="ECO:0008006" key="4">
    <source>
        <dbReference type="Google" id="ProtNLM"/>
    </source>
</evidence>
<proteinExistence type="predicted"/>
<dbReference type="Proteomes" id="UP000695562">
    <property type="component" value="Unassembled WGS sequence"/>
</dbReference>
<reference evidence="2" key="1">
    <citation type="submission" date="2020-01" db="EMBL/GenBank/DDBJ databases">
        <title>Development of genomics and gene disruption for Polysphondylium violaceum indicates a role for the polyketide synthase stlB in stalk morphogenesis.</title>
        <authorList>
            <person name="Narita B."/>
            <person name="Kawabe Y."/>
            <person name="Kin K."/>
            <person name="Saito T."/>
            <person name="Gibbs R."/>
            <person name="Kuspa A."/>
            <person name="Muzny D."/>
            <person name="Queller D."/>
            <person name="Richards S."/>
            <person name="Strassman J."/>
            <person name="Sucgang R."/>
            <person name="Worley K."/>
            <person name="Schaap P."/>
        </authorList>
    </citation>
    <scope>NUCLEOTIDE SEQUENCE</scope>
    <source>
        <strain evidence="2">QSvi11</strain>
    </source>
</reference>
<gene>
    <name evidence="2" type="ORF">CYY_001375</name>
</gene>
<organism evidence="2 3">
    <name type="scientific">Polysphondylium violaceum</name>
    <dbReference type="NCBI Taxonomy" id="133409"/>
    <lineage>
        <taxon>Eukaryota</taxon>
        <taxon>Amoebozoa</taxon>
        <taxon>Evosea</taxon>
        <taxon>Eumycetozoa</taxon>
        <taxon>Dictyostelia</taxon>
        <taxon>Dictyosteliales</taxon>
        <taxon>Dictyosteliaceae</taxon>
        <taxon>Polysphondylium</taxon>
    </lineage>
</organism>
<dbReference type="SUPFAM" id="SSF81383">
    <property type="entry name" value="F-box domain"/>
    <property type="match status" value="1"/>
</dbReference>
<dbReference type="OrthoDB" id="19854at2759"/>
<dbReference type="AlphaFoldDB" id="A0A8J4VAM6"/>
<dbReference type="SUPFAM" id="SSF52047">
    <property type="entry name" value="RNI-like"/>
    <property type="match status" value="1"/>
</dbReference>
<dbReference type="InterPro" id="IPR036047">
    <property type="entry name" value="F-box-like_dom_sf"/>
</dbReference>
<dbReference type="EMBL" id="AJWJ01000032">
    <property type="protein sequence ID" value="KAF2077309.1"/>
    <property type="molecule type" value="Genomic_DNA"/>
</dbReference>
<feature type="compositionally biased region" description="Low complexity" evidence="1">
    <location>
        <begin position="228"/>
        <end position="249"/>
    </location>
</feature>
<accession>A0A8J4VAM6</accession>
<feature type="region of interest" description="Disordered" evidence="1">
    <location>
        <begin position="221"/>
        <end position="249"/>
    </location>
</feature>
<evidence type="ECO:0000313" key="2">
    <source>
        <dbReference type="EMBL" id="KAF2077309.1"/>
    </source>
</evidence>
<protein>
    <recommendedName>
        <fullName evidence="4">F-box domain-containing protein</fullName>
    </recommendedName>
</protein>
<keyword evidence="3" id="KW-1185">Reference proteome</keyword>
<name>A0A8J4VAM6_9MYCE</name>
<sequence length="806" mass="92818">MYSFDLKRKFENEGFDEEIKDTFQFYNNIYNQYPSTQLYSNNNNSNNNNNEYLNNNNNNNINIYNSYQIKKKIKHDNTVSSLQQRNEEQDYFNNYLSVELIVKIFSLCDPFSTPLLYVCKYWYQILLDNQTSLWRDIRVSISDKKPFSYTPKCESIISFFKTGYAKGLHHFSITPSLSTAPIPSSSSSSSSFYSSSSYSRSRYRDYSQRLPSPPHCNYKTTMINLDDNNNNNNSNNNNKSNQQKQQQQQQHVYRDIVNFTKIISENLTCCLKLLELNLTVPLNNQQLYNISSHCKYLTSLNFNSLLISDQGMRQSLSVMKNLQNLSIMASGNVNLEFIKRLDEPWTPKSTISPLTLHSIATYQKNLKSLKFSLLPHFTNQKELLFILSQQQQQQNNNNDQDNHQTLQQHNIIGQDQSLGNNTSMESMMILEQSFSSLCSLKNLHELELINCNIPNHILDNVLEQLICLEKLVLYRNANISLLKFNSKTLKHLSISSLSMLNTIDIESDSLEEFSSEGCESLTMTRLEAPNLVIFSFDSCSGKIKLPCAHKLSSLSLFECRDLSQKSLERLLDSLSNLKEFYVYLQQIENLRICSSTLKKLDIEAWHGIVSCILDCPKLEELKASESSLETIFLNADHVNNIELDFCDSLRTILINVLSCDNFSFTQNHPSPSSNIDLDHFNHFDSLNGSNTKIYDDNDDEYDEYDEDDEDEEDVQVDQQENIESSPSIEAINSRNRNTCSERSNQSFFSPVSLFFQSQYFIQNCTILSGNIVGKLSSKVIGSLSIDHKSLKTFVYDTNKVLKLTSR</sequence>